<evidence type="ECO:0000256" key="1">
    <source>
        <dbReference type="ARBA" id="ARBA00009226"/>
    </source>
</evidence>
<accession>A0A538TU70</accession>
<dbReference type="EMBL" id="VBOX01000001">
    <property type="protein sequence ID" value="TMQ67169.1"/>
    <property type="molecule type" value="Genomic_DNA"/>
</dbReference>
<dbReference type="PANTHER" id="PTHR30034:SF6">
    <property type="entry name" value="YOP PROTEINS TRANSLOCATION PROTEIN Q"/>
    <property type="match status" value="1"/>
</dbReference>
<name>A0A538TU70_UNCEI</name>
<comment type="similarity">
    <text evidence="1">Belongs to the FliN/MopA/SpaO family.</text>
</comment>
<dbReference type="InterPro" id="IPR001172">
    <property type="entry name" value="FliN_T3SS_HrcQb"/>
</dbReference>
<proteinExistence type="inferred from homology"/>
<dbReference type="GO" id="GO:0050918">
    <property type="term" value="P:positive chemotaxis"/>
    <property type="evidence" value="ECO:0007669"/>
    <property type="project" value="TreeGrafter"/>
</dbReference>
<evidence type="ECO:0000259" key="2">
    <source>
        <dbReference type="Pfam" id="PF01052"/>
    </source>
</evidence>
<evidence type="ECO:0000313" key="3">
    <source>
        <dbReference type="EMBL" id="TMQ52588.1"/>
    </source>
</evidence>
<dbReference type="Proteomes" id="UP000319829">
    <property type="component" value="Unassembled WGS sequence"/>
</dbReference>
<dbReference type="Proteomes" id="UP000317366">
    <property type="component" value="Unassembled WGS sequence"/>
</dbReference>
<reference evidence="5 6" key="1">
    <citation type="journal article" date="2019" name="Nat. Microbiol.">
        <title>Mediterranean grassland soil C-N compound turnover is dependent on rainfall and depth, and is mediated by genomically divergent microorganisms.</title>
        <authorList>
            <person name="Diamond S."/>
            <person name="Andeer P.F."/>
            <person name="Li Z."/>
            <person name="Crits-Christoph A."/>
            <person name="Burstein D."/>
            <person name="Anantharaman K."/>
            <person name="Lane K.R."/>
            <person name="Thomas B.C."/>
            <person name="Pan C."/>
            <person name="Northen T.R."/>
            <person name="Banfield J.F."/>
        </authorList>
    </citation>
    <scope>NUCLEOTIDE SEQUENCE [LARGE SCALE GENOMIC DNA]</scope>
    <source>
        <strain evidence="3">WS_4</strain>
        <strain evidence="4">WS_7</strain>
    </source>
</reference>
<dbReference type="PANTHER" id="PTHR30034">
    <property type="entry name" value="FLAGELLAR MOTOR SWITCH PROTEIN FLIM"/>
    <property type="match status" value="1"/>
</dbReference>
<organism evidence="4 5">
    <name type="scientific">Eiseniibacteriota bacterium</name>
    <dbReference type="NCBI Taxonomy" id="2212470"/>
    <lineage>
        <taxon>Bacteria</taxon>
        <taxon>Candidatus Eiseniibacteriota</taxon>
    </lineage>
</organism>
<dbReference type="PRINTS" id="PR00956">
    <property type="entry name" value="FLGMOTORFLIN"/>
</dbReference>
<dbReference type="GO" id="GO:0009425">
    <property type="term" value="C:bacterial-type flagellum basal body"/>
    <property type="evidence" value="ECO:0007669"/>
    <property type="project" value="InterPro"/>
</dbReference>
<dbReference type="GO" id="GO:0003774">
    <property type="term" value="F:cytoskeletal motor activity"/>
    <property type="evidence" value="ECO:0007669"/>
    <property type="project" value="InterPro"/>
</dbReference>
<evidence type="ECO:0000313" key="6">
    <source>
        <dbReference type="Proteomes" id="UP000319829"/>
    </source>
</evidence>
<feature type="domain" description="Flagellar motor switch protein FliN-like C-terminal" evidence="2">
    <location>
        <begin position="27"/>
        <end position="89"/>
    </location>
</feature>
<dbReference type="AlphaFoldDB" id="A0A538TU70"/>
<dbReference type="InterPro" id="IPR036429">
    <property type="entry name" value="SpoA-like_sf"/>
</dbReference>
<dbReference type="Pfam" id="PF01052">
    <property type="entry name" value="FliMN_C"/>
    <property type="match status" value="1"/>
</dbReference>
<dbReference type="EMBL" id="VBOU01000096">
    <property type="protein sequence ID" value="TMQ52588.1"/>
    <property type="molecule type" value="Genomic_DNA"/>
</dbReference>
<evidence type="ECO:0000313" key="5">
    <source>
        <dbReference type="Proteomes" id="UP000317366"/>
    </source>
</evidence>
<comment type="caution">
    <text evidence="4">The sequence shown here is derived from an EMBL/GenBank/DDBJ whole genome shotgun (WGS) entry which is preliminary data.</text>
</comment>
<protein>
    <recommendedName>
        <fullName evidence="2">Flagellar motor switch protein FliN-like C-terminal domain-containing protein</fullName>
    </recommendedName>
</protein>
<dbReference type="InterPro" id="IPR001543">
    <property type="entry name" value="FliN-like_C"/>
</dbReference>
<evidence type="ECO:0000313" key="4">
    <source>
        <dbReference type="EMBL" id="TMQ67169.1"/>
    </source>
</evidence>
<dbReference type="SUPFAM" id="SSF101801">
    <property type="entry name" value="Surface presentation of antigens (SPOA)"/>
    <property type="match status" value="1"/>
</dbReference>
<sequence>MSRLLSHAEIEALLASGPIIPGPKERLQIVIEAGRTSIPFADLPSLTPGALLPLDRASGDPVEVVANGTTIAFGHLIAAKGRLCVRIATLAKAGSAAEKGPR</sequence>
<gene>
    <name evidence="3" type="ORF">E6K74_11820</name>
    <name evidence="4" type="ORF">E6K77_00160</name>
</gene>
<dbReference type="Gene3D" id="2.30.330.10">
    <property type="entry name" value="SpoA-like"/>
    <property type="match status" value="1"/>
</dbReference>
<dbReference type="GO" id="GO:0071978">
    <property type="term" value="P:bacterial-type flagellum-dependent swarming motility"/>
    <property type="evidence" value="ECO:0007669"/>
    <property type="project" value="TreeGrafter"/>
</dbReference>